<comment type="caution">
    <text evidence="7">The sequence shown here is derived from an EMBL/GenBank/DDBJ whole genome shotgun (WGS) entry which is preliminary data.</text>
</comment>
<feature type="domain" description="KAP NTPase" evidence="5">
    <location>
        <begin position="830"/>
        <end position="1102"/>
    </location>
</feature>
<protein>
    <submittedName>
        <fullName evidence="7">Photosystem II stability/assembly factor-like uncharacterized protein</fullName>
    </submittedName>
</protein>
<feature type="domain" description="Photosynthesis system II assembly factor Ycf48/Hcf136-like" evidence="6">
    <location>
        <begin position="586"/>
        <end position="670"/>
    </location>
</feature>
<feature type="compositionally biased region" description="Low complexity" evidence="3">
    <location>
        <begin position="126"/>
        <end position="150"/>
    </location>
</feature>
<reference evidence="7 8" key="1">
    <citation type="submission" date="2019-03" db="EMBL/GenBank/DDBJ databases">
        <title>Genomic Encyclopedia of Type Strains, Phase IV (KMG-IV): sequencing the most valuable type-strain genomes for metagenomic binning, comparative biology and taxonomic classification.</title>
        <authorList>
            <person name="Goeker M."/>
        </authorList>
    </citation>
    <scope>NUCLEOTIDE SEQUENCE [LARGE SCALE GENOMIC DNA]</scope>
    <source>
        <strain evidence="7 8">DSM 25287</strain>
    </source>
</reference>
<dbReference type="RefSeq" id="WP_132540963.1">
    <property type="nucleotide sequence ID" value="NZ_SLWY01000007.1"/>
</dbReference>
<evidence type="ECO:0000256" key="3">
    <source>
        <dbReference type="SAM" id="MobiDB-lite"/>
    </source>
</evidence>
<feature type="transmembrane region" description="Helical" evidence="4">
    <location>
        <begin position="927"/>
        <end position="946"/>
    </location>
</feature>
<dbReference type="InterPro" id="IPR027417">
    <property type="entry name" value="P-loop_NTPase"/>
</dbReference>
<dbReference type="SUPFAM" id="SSF110296">
    <property type="entry name" value="Oligoxyloglucan reducing end-specific cellobiohydrolase"/>
    <property type="match status" value="2"/>
</dbReference>
<dbReference type="Gene3D" id="3.40.50.300">
    <property type="entry name" value="P-loop containing nucleotide triphosphate hydrolases"/>
    <property type="match status" value="1"/>
</dbReference>
<dbReference type="SUPFAM" id="SSF52540">
    <property type="entry name" value="P-loop containing nucleoside triphosphate hydrolases"/>
    <property type="match status" value="1"/>
</dbReference>
<dbReference type="OrthoDB" id="88903at2"/>
<evidence type="ECO:0000259" key="6">
    <source>
        <dbReference type="Pfam" id="PF14870"/>
    </source>
</evidence>
<dbReference type="Proteomes" id="UP000295765">
    <property type="component" value="Unassembled WGS sequence"/>
</dbReference>
<dbReference type="PANTHER" id="PTHR47199">
    <property type="entry name" value="PHOTOSYSTEM II STABILITY/ASSEMBLY FACTOR HCF136, CHLOROPLASTIC"/>
    <property type="match status" value="1"/>
</dbReference>
<evidence type="ECO:0000256" key="2">
    <source>
        <dbReference type="ARBA" id="ARBA00023276"/>
    </source>
</evidence>
<dbReference type="GO" id="GO:0009523">
    <property type="term" value="C:photosystem II"/>
    <property type="evidence" value="ECO:0007669"/>
    <property type="project" value="UniProtKB-KW"/>
</dbReference>
<feature type="transmembrane region" description="Helical" evidence="4">
    <location>
        <begin position="1285"/>
        <end position="1305"/>
    </location>
</feature>
<keyword evidence="4" id="KW-0812">Transmembrane</keyword>
<accession>A0A4R2L521</accession>
<feature type="compositionally biased region" description="Low complexity" evidence="3">
    <location>
        <begin position="158"/>
        <end position="189"/>
    </location>
</feature>
<proteinExistence type="predicted"/>
<feature type="domain" description="Photosynthesis system II assembly factor Ycf48/Hcf136-like" evidence="6">
    <location>
        <begin position="479"/>
        <end position="544"/>
    </location>
</feature>
<evidence type="ECO:0000256" key="4">
    <source>
        <dbReference type="SAM" id="Phobius"/>
    </source>
</evidence>
<keyword evidence="4" id="KW-0472">Membrane</keyword>
<dbReference type="InterPro" id="IPR011646">
    <property type="entry name" value="KAP_P-loop"/>
</dbReference>
<keyword evidence="4" id="KW-1133">Transmembrane helix</keyword>
<dbReference type="CDD" id="cd15482">
    <property type="entry name" value="Sialidase_non-viral"/>
    <property type="match status" value="1"/>
</dbReference>
<keyword evidence="1" id="KW-0602">Photosynthesis</keyword>
<dbReference type="InterPro" id="IPR015943">
    <property type="entry name" value="WD40/YVTN_repeat-like_dom_sf"/>
</dbReference>
<feature type="compositionally biased region" description="Pro residues" evidence="3">
    <location>
        <begin position="202"/>
        <end position="220"/>
    </location>
</feature>
<dbReference type="EMBL" id="SLWY01000007">
    <property type="protein sequence ID" value="TCO81753.1"/>
    <property type="molecule type" value="Genomic_DNA"/>
</dbReference>
<dbReference type="InterPro" id="IPR028203">
    <property type="entry name" value="PSII_CF48-like_dom"/>
</dbReference>
<keyword evidence="2" id="KW-0604">Photosystem II</keyword>
<feature type="region of interest" description="Disordered" evidence="3">
    <location>
        <begin position="120"/>
        <end position="220"/>
    </location>
</feature>
<dbReference type="Gene3D" id="2.130.10.10">
    <property type="entry name" value="YVTN repeat-like/Quinoprotein amine dehydrogenase"/>
    <property type="match status" value="3"/>
</dbReference>
<name>A0A4R2L521_9GAMM</name>
<dbReference type="PANTHER" id="PTHR47199:SF2">
    <property type="entry name" value="PHOTOSYSTEM II STABILITY_ASSEMBLY FACTOR HCF136, CHLOROPLASTIC"/>
    <property type="match status" value="1"/>
</dbReference>
<evidence type="ECO:0000313" key="7">
    <source>
        <dbReference type="EMBL" id="TCO81753.1"/>
    </source>
</evidence>
<feature type="transmembrane region" description="Helical" evidence="4">
    <location>
        <begin position="1212"/>
        <end position="1230"/>
    </location>
</feature>
<organism evidence="7 8">
    <name type="scientific">Plasticicumulans lactativorans</name>
    <dbReference type="NCBI Taxonomy" id="1133106"/>
    <lineage>
        <taxon>Bacteria</taxon>
        <taxon>Pseudomonadati</taxon>
        <taxon>Pseudomonadota</taxon>
        <taxon>Gammaproteobacteria</taxon>
        <taxon>Candidatus Competibacteraceae</taxon>
        <taxon>Plasticicumulans</taxon>
    </lineage>
</organism>
<dbReference type="Pfam" id="PF07693">
    <property type="entry name" value="KAP_NTPase"/>
    <property type="match status" value="1"/>
</dbReference>
<evidence type="ECO:0000256" key="1">
    <source>
        <dbReference type="ARBA" id="ARBA00022531"/>
    </source>
</evidence>
<dbReference type="GO" id="GO:0015979">
    <property type="term" value="P:photosynthesis"/>
    <property type="evidence" value="ECO:0007669"/>
    <property type="project" value="UniProtKB-KW"/>
</dbReference>
<dbReference type="Pfam" id="PF14870">
    <property type="entry name" value="PSII_BNR"/>
    <property type="match status" value="3"/>
</dbReference>
<gene>
    <name evidence="7" type="ORF">EV699_107147</name>
</gene>
<feature type="domain" description="Photosynthesis system II assembly factor Ycf48/Hcf136-like" evidence="6">
    <location>
        <begin position="378"/>
        <end position="463"/>
    </location>
</feature>
<evidence type="ECO:0000313" key="8">
    <source>
        <dbReference type="Proteomes" id="UP000295765"/>
    </source>
</evidence>
<sequence length="1468" mass="152915">MEPPAPATSATGLRRLASTRFWRSRQGLCFALGVLLLVLASVLALRQPPHPDAWRVVQAVTSLDWWRYPLERNAFRRLPAIPATLTGVHVADDGRVWIVTTDGEILHRSDAVGGWVRQWPPPPATPVRTPGLGLPAAQAQQVAPPRVPAGNALPEAGNAPPRQQPTPQQAVQQQAPQNIQQQIKQQVQTPAPPQEMNKAAAPPEPPPVPPTEPPPAPPTGVPALHAVFFLPDGRSGWAVGDGGTIVATADGGASWRAQASGTPVGLRSVHFVDARHGWAVGLEGTIVATADGGASWRAQTGGTPVGLRAVHFVDARRGWAVGGGGTIVATADGGASWRAQASGSAVALYAVGFTADGRYGWATGNGGTVVATADGGASWQAQASGTADWLLAVHVAADGRHVWAVGNGGTLIATTDGGATWRAQASGTPSDLLAVGFAADGRRGWAVGSGGTVLATEDGGARWLEQTSPDFHRAHAAADGRHVWVVGTRGSILTSADGGASWQPQASGTRAHLGAVRFLAGERRGWIVGAAGTLLASDDGGASWRAQASGTEHDLLALHLAADGRRGWAVGREGVIVASADGGASWQPQASGTTAALYDVHFAADDRRGWAAGDGGTLLATADGGASWRARASGTRADLGAVQFAADGLHGWVAGAEGTLLASDDGGVSWRAQASGTQVDLVAVHVDADGRHGWAMGEAGTILATDDGGASWRPQASGSARFLYWPAFADARRGWVPGVAGTLLATDDGGATWRGGELNADAALRDWPAYARYPAPWLYLCWAAGIGLLLVAGGRPAAEYAPAPSVADAPASDKPLEPGEADVLAFGALAQGLALFLRNEHTTPPLTLAITGNWGTGKSSLMNLLRGELGRYGVRAVWFNAWHHQKEEHLLAALVDGIRRQAVPPALSADGLRFRLRLMRIRSGRHWLGAALTLLLVSWAGAYFLHDFPQRFVRALDFARGLAPTYASGGVVDVLAALAGRIEGFAAFGAALAGLQGVMKAVRAFGVKPEALLASVTDKASVRELGAQTSFRYRFQQEFREVTQALAPRTMLILIDDLDRCQPAHVLEVLEAINFLVSSGDCYVVLGIDLEKVQASLGLAFRELAQELAEQSAPGATPAAAAVPVAAGGVLTRASGGASAEDEARAKRRRYASDYLKKLVNIEVPVPTLDRSRPEASRALLARAPGGDGAADAAGQARGERRLQWLRSGVRAVAWLTCLAGAATVGLWLAGHTPDLPLAPAPTATPAAGTVATPTAAPATAAAPGRSREVRSGGSVLGQSGAVPLLPVAGTAGGLLVLGLLMVLLRRPDIVVRDSPRFSEALDVWYRYLLHARRVSPRELKRYQNRVRYVAMRQRPPQTDPGGVERLLRALLHAPAPTPAAGSELPEPVLVALGAVQLVAPERLRNDGAGLADAAAVVAAIAAADPTEGGAYLDVVREHRTRFPDLPWPPGAEAVRRFLQLSEGVAIR</sequence>
<keyword evidence="8" id="KW-1185">Reference proteome</keyword>
<evidence type="ECO:0000259" key="5">
    <source>
        <dbReference type="Pfam" id="PF07693"/>
    </source>
</evidence>